<dbReference type="EMBL" id="CP073355">
    <property type="protein sequence ID" value="URA09202.1"/>
    <property type="molecule type" value="Genomic_DNA"/>
</dbReference>
<keyword evidence="3" id="KW-1185">Reference proteome</keyword>
<gene>
    <name evidence="2" type="ORF">KDW03_06745</name>
</gene>
<dbReference type="Pfam" id="PF08239">
    <property type="entry name" value="SH3_3"/>
    <property type="match status" value="1"/>
</dbReference>
<dbReference type="AlphaFoldDB" id="A0AAX3BAA6"/>
<accession>A0AAX3BAA6</accession>
<organism evidence="2 3">
    <name type="scientific">Thermospira aquatica</name>
    <dbReference type="NCBI Taxonomy" id="2828656"/>
    <lineage>
        <taxon>Bacteria</taxon>
        <taxon>Pseudomonadati</taxon>
        <taxon>Spirochaetota</taxon>
        <taxon>Spirochaetia</taxon>
        <taxon>Brevinematales</taxon>
        <taxon>Thermospiraceae</taxon>
        <taxon>Thermospira</taxon>
    </lineage>
</organism>
<dbReference type="Proteomes" id="UP001056539">
    <property type="component" value="Chromosome"/>
</dbReference>
<evidence type="ECO:0000313" key="2">
    <source>
        <dbReference type="EMBL" id="URA09202.1"/>
    </source>
</evidence>
<reference evidence="2" key="1">
    <citation type="submission" date="2021-04" db="EMBL/GenBank/DDBJ databases">
        <authorList>
            <person name="Postec A."/>
        </authorList>
    </citation>
    <scope>NUCLEOTIDE SEQUENCE</scope>
    <source>
        <strain evidence="2">F1F22</strain>
    </source>
</reference>
<evidence type="ECO:0000259" key="1">
    <source>
        <dbReference type="Pfam" id="PF08239"/>
    </source>
</evidence>
<dbReference type="KEGG" id="taqu:KDW03_06745"/>
<feature type="domain" description="SH3b" evidence="1">
    <location>
        <begin position="201"/>
        <end position="264"/>
    </location>
</feature>
<dbReference type="InterPro" id="IPR003646">
    <property type="entry name" value="SH3-like_bac-type"/>
</dbReference>
<reference evidence="2" key="2">
    <citation type="submission" date="2022-06" db="EMBL/GenBank/DDBJ databases">
        <title>Thermospira aquatica gen. nov., sp. nov.</title>
        <authorList>
            <person name="Ben Ali Gam Z."/>
            <person name="Labat M."/>
        </authorList>
    </citation>
    <scope>NUCLEOTIDE SEQUENCE</scope>
    <source>
        <strain evidence="2">F1F22</strain>
    </source>
</reference>
<dbReference type="Gene3D" id="2.30.30.40">
    <property type="entry name" value="SH3 Domains"/>
    <property type="match status" value="1"/>
</dbReference>
<protein>
    <submittedName>
        <fullName evidence="2">SH3 domain-containing protein</fullName>
    </submittedName>
</protein>
<dbReference type="RefSeq" id="WP_271434326.1">
    <property type="nucleotide sequence ID" value="NZ_CP073355.1"/>
</dbReference>
<sequence length="269" mass="31172">MKKILFFFFSVMGLMFLSERDYLREDVGFVGVKIWRLGLYDLPQGDLILKLSALQTVDVLARTNLGKEVWYQVSVMSSDNETTVRGWVNASGLFCEKDFRVVKKIPPWFLFVEYSDGQKIVCQVLESGRVRFYDGKEVSEETLKVYDSIFLVGKVMLYYDGTNSYVPWMRRLDIITNASLFPHEEDLRRGVGNVYILTGDRVNLRVLPSTNATVKKQLNKGQEVIFLWRVGKREKIAGKWGYWARVIVPEKKGVEGYVFDAYLEEKRVP</sequence>
<name>A0AAX3BAA6_9SPIR</name>
<evidence type="ECO:0000313" key="3">
    <source>
        <dbReference type="Proteomes" id="UP001056539"/>
    </source>
</evidence>
<proteinExistence type="predicted"/>